<feature type="compositionally biased region" description="Basic residues" evidence="11">
    <location>
        <begin position="481"/>
        <end position="490"/>
    </location>
</feature>
<dbReference type="InterPro" id="IPR000649">
    <property type="entry name" value="IF-2B-related"/>
</dbReference>
<evidence type="ECO:0000256" key="9">
    <source>
        <dbReference type="ARBA" id="ARBA00046432"/>
    </source>
</evidence>
<dbReference type="AlphaFoldDB" id="A0A7J7EVR4"/>
<dbReference type="InterPro" id="IPR051501">
    <property type="entry name" value="eIF2B_alpha/beta/delta"/>
</dbReference>
<evidence type="ECO:0000256" key="5">
    <source>
        <dbReference type="ARBA" id="ARBA00022917"/>
    </source>
</evidence>
<evidence type="ECO:0000256" key="1">
    <source>
        <dbReference type="ARBA" id="ARBA00004514"/>
    </source>
</evidence>
<protein>
    <recommendedName>
        <fullName evidence="7">Translation initiation factor eIF2B subunit alpha</fullName>
    </recommendedName>
    <alternativeName>
        <fullName evidence="8">eIF2B GDP-GTP exchange factor subunit alpha</fullName>
    </alternativeName>
</protein>
<evidence type="ECO:0000313" key="13">
    <source>
        <dbReference type="Proteomes" id="UP000551758"/>
    </source>
</evidence>
<dbReference type="GO" id="GO:0005085">
    <property type="term" value="F:guanyl-nucleotide exchange factor activity"/>
    <property type="evidence" value="ECO:0007669"/>
    <property type="project" value="TreeGrafter"/>
</dbReference>
<dbReference type="Gene3D" id="1.20.120.1070">
    <property type="entry name" value="Translation initiation factor eIF-2B, N-terminal domain"/>
    <property type="match status" value="1"/>
</dbReference>
<evidence type="ECO:0000256" key="10">
    <source>
        <dbReference type="RuleBase" id="RU003814"/>
    </source>
</evidence>
<dbReference type="GO" id="GO:0005851">
    <property type="term" value="C:eukaryotic translation initiation factor 2B complex"/>
    <property type="evidence" value="ECO:0007669"/>
    <property type="project" value="UniProtKB-ARBA"/>
</dbReference>
<accession>A0A7J7EVR4</accession>
<feature type="region of interest" description="Disordered" evidence="11">
    <location>
        <begin position="1"/>
        <end position="28"/>
    </location>
</feature>
<dbReference type="Gene3D" id="3.40.50.10470">
    <property type="entry name" value="Translation initiation factor eif-2b, domain 2"/>
    <property type="match status" value="1"/>
</dbReference>
<dbReference type="EMBL" id="JACDTQ010002206">
    <property type="protein sequence ID" value="KAF5919793.1"/>
    <property type="molecule type" value="Genomic_DNA"/>
</dbReference>
<dbReference type="SUPFAM" id="SSF100950">
    <property type="entry name" value="NagB/RpiA/CoA transferase-like"/>
    <property type="match status" value="1"/>
</dbReference>
<gene>
    <name evidence="12" type="ORF">HPG69_002769</name>
</gene>
<dbReference type="InterPro" id="IPR042529">
    <property type="entry name" value="IF_2B-like_C"/>
</dbReference>
<keyword evidence="5" id="KW-0648">Protein biosynthesis</keyword>
<dbReference type="PANTHER" id="PTHR45860">
    <property type="entry name" value="TRANSLATION INITIATION FACTOR EIF-2B SUBUNIT ALPHA"/>
    <property type="match status" value="1"/>
</dbReference>
<evidence type="ECO:0000256" key="8">
    <source>
        <dbReference type="ARBA" id="ARBA00044236"/>
    </source>
</evidence>
<dbReference type="GO" id="GO:0003743">
    <property type="term" value="F:translation initiation factor activity"/>
    <property type="evidence" value="ECO:0007669"/>
    <property type="project" value="UniProtKB-KW"/>
</dbReference>
<evidence type="ECO:0000313" key="12">
    <source>
        <dbReference type="EMBL" id="KAF5919793.1"/>
    </source>
</evidence>
<dbReference type="Pfam" id="PF01008">
    <property type="entry name" value="IF-2B"/>
    <property type="match status" value="1"/>
</dbReference>
<keyword evidence="3" id="KW-0963">Cytoplasm</keyword>
<comment type="caution">
    <text evidence="12">The sequence shown here is derived from an EMBL/GenBank/DDBJ whole genome shotgun (WGS) entry which is preliminary data.</text>
</comment>
<dbReference type="FunFam" id="1.20.120.1070:FF:000001">
    <property type="entry name" value="Eukaryotic translation initiation factor 2B subunit alpha"/>
    <property type="match status" value="1"/>
</dbReference>
<keyword evidence="13" id="KW-1185">Reference proteome</keyword>
<name>A0A7J7EVR4_DICBM</name>
<comment type="function">
    <text evidence="6">Acts as a component of the translation initiation factor 2B (eIF2B) complex, which catalyzes the exchange of GDP for GTP on eukaryotic initiation factor 2 (eIF2) gamma subunit. Its guanine nucleotide exchange factor activity is repressed when bound to eIF2 complex phosphorylated on the alpha subunit, thereby limiting the amount of methionyl-initiator methionine tRNA available to the ribosome and consequently global translation is repressed.</text>
</comment>
<reference evidence="12 13" key="1">
    <citation type="journal article" date="2020" name="Mol. Biol. Evol.">
        <title>Interspecific Gene Flow and the Evolution of Specialization in Black and White Rhinoceros.</title>
        <authorList>
            <person name="Moodley Y."/>
            <person name="Westbury M.V."/>
            <person name="Russo I.M."/>
            <person name="Gopalakrishnan S."/>
            <person name="Rakotoarivelo A."/>
            <person name="Olsen R.A."/>
            <person name="Prost S."/>
            <person name="Tunstall T."/>
            <person name="Ryder O.A."/>
            <person name="Dalen L."/>
            <person name="Bruford M.W."/>
        </authorList>
    </citation>
    <scope>NUCLEOTIDE SEQUENCE [LARGE SCALE GENOMIC DNA]</scope>
    <source>
        <strain evidence="12">SBR-YM</strain>
        <tissue evidence="12">Skin</tissue>
    </source>
</reference>
<evidence type="ECO:0000256" key="4">
    <source>
        <dbReference type="ARBA" id="ARBA00022540"/>
    </source>
</evidence>
<proteinExistence type="inferred from homology"/>
<evidence type="ECO:0000256" key="3">
    <source>
        <dbReference type="ARBA" id="ARBA00022490"/>
    </source>
</evidence>
<comment type="similarity">
    <text evidence="2 10">Belongs to the eIF-2B alpha/beta/delta subunits family.</text>
</comment>
<dbReference type="InterPro" id="IPR037171">
    <property type="entry name" value="NagB/RpiA_transferase-like"/>
</dbReference>
<feature type="region of interest" description="Disordered" evidence="11">
    <location>
        <begin position="477"/>
        <end position="501"/>
    </location>
</feature>
<comment type="subunit">
    <text evidence="9">Component of the translation initiation factor 2B (eIF2B) complex which is a heterodecamer of two sets of five different subunits: alpha, beta, gamma, delta and epsilon. Subunits alpha, beta and delta comprise a regulatory subcomplex and subunits epsilon and gamma comprise a catalytic subcomplex. Within the complex, the hexameric regulatory complex resides at the center, with the two heterodimeric catalytic subcomplexes bound on opposite sides.</text>
</comment>
<dbReference type="InterPro" id="IPR042528">
    <property type="entry name" value="elF-2B_alpha_N"/>
</dbReference>
<comment type="subcellular location">
    <subcellularLocation>
        <location evidence="1">Cytoplasm</location>
        <location evidence="1">Cytosol</location>
    </subcellularLocation>
</comment>
<evidence type="ECO:0000256" key="2">
    <source>
        <dbReference type="ARBA" id="ARBA00007251"/>
    </source>
</evidence>
<dbReference type="PANTHER" id="PTHR45860:SF1">
    <property type="entry name" value="TRANSLATION INITIATION FACTOR EIF-2B SUBUNIT ALPHA"/>
    <property type="match status" value="1"/>
</dbReference>
<dbReference type="FunFam" id="3.40.50.10470:FF:000001">
    <property type="entry name" value="Translation initiation factor eIF-2B subunit alpha"/>
    <property type="match status" value="1"/>
</dbReference>
<evidence type="ECO:0000256" key="6">
    <source>
        <dbReference type="ARBA" id="ARBA00043898"/>
    </source>
</evidence>
<evidence type="ECO:0000256" key="7">
    <source>
        <dbReference type="ARBA" id="ARBA00044208"/>
    </source>
</evidence>
<sequence length="521" mass="57719">MDDRGKWGWDGPAGPGAEPRRGPSTSRLPGWAPGELAFQVQAARLDVLSLVTAQYLSLLLYPRVGSCGYPQTPPLPTLSSALLQKRGVAFSILIHVRTYVELIEYFKSQMKEDPDMASAVAAIRTLLEYLKRDKGETLQGLRANLTRAIKTLCGVDSSVAVSSGGELFLRFISLASLEDSDYSKCKETMIERGELFLRRISLSRNKIADLCHTFIKDGARILTHAYSRVVLKVLEAAVAAKKRFSVYITESQPDLSGQKMARALCHLNVPVTVVLDAAVGYIMEKVDLVIVGAEGVVENGGIINKIGTNQMAVCAKAQNKPFYVVAESFKFVRLFPLNQQDYKADTLKSAQNGQDLKEEHPWVDYTSPSLITLLFTDLGVLTPSAVSDELIKLYSPIKQYWGRLEKKNPSSLSHPVQVFCASKRCTQTQVQGKFLHVLIFNIRALRAEETSKQLTFSVSYVKPAIFNQENYMLSDQLPHTARPHPSHQRTKSGNCFPRSSGILGILSRAKPRARLAKSRSN</sequence>
<keyword evidence="4" id="KW-0396">Initiation factor</keyword>
<organism evidence="12 13">
    <name type="scientific">Diceros bicornis minor</name>
    <name type="common">South-central black rhinoceros</name>
    <dbReference type="NCBI Taxonomy" id="77932"/>
    <lineage>
        <taxon>Eukaryota</taxon>
        <taxon>Metazoa</taxon>
        <taxon>Chordata</taxon>
        <taxon>Craniata</taxon>
        <taxon>Vertebrata</taxon>
        <taxon>Euteleostomi</taxon>
        <taxon>Mammalia</taxon>
        <taxon>Eutheria</taxon>
        <taxon>Laurasiatheria</taxon>
        <taxon>Perissodactyla</taxon>
        <taxon>Rhinocerotidae</taxon>
        <taxon>Diceros</taxon>
    </lineage>
</organism>
<evidence type="ECO:0000256" key="11">
    <source>
        <dbReference type="SAM" id="MobiDB-lite"/>
    </source>
</evidence>
<dbReference type="GO" id="GO:0005829">
    <property type="term" value="C:cytosol"/>
    <property type="evidence" value="ECO:0007669"/>
    <property type="project" value="UniProtKB-SubCell"/>
</dbReference>
<dbReference type="Proteomes" id="UP000551758">
    <property type="component" value="Unassembled WGS sequence"/>
</dbReference>